<gene>
    <name evidence="1" type="ORF">XNOV1_A034345</name>
</gene>
<protein>
    <submittedName>
        <fullName evidence="1">Protein shortage in chiasmata 1 ortholog isoform X2</fullName>
    </submittedName>
</protein>
<evidence type="ECO:0000313" key="2">
    <source>
        <dbReference type="Proteomes" id="UP001178508"/>
    </source>
</evidence>
<reference evidence="1" key="1">
    <citation type="submission" date="2023-08" db="EMBL/GenBank/DDBJ databases">
        <authorList>
            <person name="Alioto T."/>
            <person name="Alioto T."/>
            <person name="Gomez Garrido J."/>
        </authorList>
    </citation>
    <scope>NUCLEOTIDE SEQUENCE</scope>
</reference>
<organism evidence="1 2">
    <name type="scientific">Xyrichtys novacula</name>
    <name type="common">Pearly razorfish</name>
    <name type="synonym">Hemipteronotus novacula</name>
    <dbReference type="NCBI Taxonomy" id="13765"/>
    <lineage>
        <taxon>Eukaryota</taxon>
        <taxon>Metazoa</taxon>
        <taxon>Chordata</taxon>
        <taxon>Craniata</taxon>
        <taxon>Vertebrata</taxon>
        <taxon>Euteleostomi</taxon>
        <taxon>Actinopterygii</taxon>
        <taxon>Neopterygii</taxon>
        <taxon>Teleostei</taxon>
        <taxon>Neoteleostei</taxon>
        <taxon>Acanthomorphata</taxon>
        <taxon>Eupercaria</taxon>
        <taxon>Labriformes</taxon>
        <taxon>Labridae</taxon>
        <taxon>Xyrichtys</taxon>
    </lineage>
</organism>
<keyword evidence="2" id="KW-1185">Reference proteome</keyword>
<accession>A0AAV1G7W2</accession>
<proteinExistence type="predicted"/>
<evidence type="ECO:0000313" key="1">
    <source>
        <dbReference type="EMBL" id="CAJ1069311.1"/>
    </source>
</evidence>
<sequence length="235" mass="26421">MAPNGNKDFQLDLSTSFGSPEVHLQRSWPSRDPWEEECRVDREVEFYGWKGRAGAVGRVIERLNDEWTPTKPESPFKLDSMLGYSPFQQPASTSMITYSSVYSGLQHPAICTTSYSMSPPAGVMMWGRSQSSDICSSNSGETTTVSTNYGSKCWLGRERKRSGEVADLPGAGERFSLSLVFYCFEDSLSKTSEPRHPDIHHWFLDPVLRSLAAFFLIQKCGFYTSTLSAHWKSNN</sequence>
<dbReference type="EMBL" id="OY660875">
    <property type="protein sequence ID" value="CAJ1069311.1"/>
    <property type="molecule type" value="Genomic_DNA"/>
</dbReference>
<dbReference type="Proteomes" id="UP001178508">
    <property type="component" value="Chromosome 12"/>
</dbReference>
<name>A0AAV1G7W2_XYRNO</name>
<dbReference type="AlphaFoldDB" id="A0AAV1G7W2"/>